<dbReference type="GO" id="GO:0005886">
    <property type="term" value="C:plasma membrane"/>
    <property type="evidence" value="ECO:0007669"/>
    <property type="project" value="TreeGrafter"/>
</dbReference>
<dbReference type="InterPro" id="IPR036097">
    <property type="entry name" value="HisK_dim/P_sf"/>
</dbReference>
<dbReference type="GO" id="GO:0000155">
    <property type="term" value="F:phosphorelay sensor kinase activity"/>
    <property type="evidence" value="ECO:0007669"/>
    <property type="project" value="InterPro"/>
</dbReference>
<dbReference type="SMART" id="SM00387">
    <property type="entry name" value="HATPase_c"/>
    <property type="match status" value="1"/>
</dbReference>
<evidence type="ECO:0000256" key="8">
    <source>
        <dbReference type="ARBA" id="ARBA00022989"/>
    </source>
</evidence>
<dbReference type="InterPro" id="IPR003661">
    <property type="entry name" value="HisK_dim/P_dom"/>
</dbReference>
<dbReference type="Gene3D" id="1.10.287.130">
    <property type="match status" value="1"/>
</dbReference>
<evidence type="ECO:0000259" key="13">
    <source>
        <dbReference type="PROSITE" id="PS50885"/>
    </source>
</evidence>
<keyword evidence="15" id="KW-1185">Reference proteome</keyword>
<evidence type="ECO:0000256" key="5">
    <source>
        <dbReference type="ARBA" id="ARBA00022679"/>
    </source>
</evidence>
<feature type="domain" description="Histidine kinase" evidence="12">
    <location>
        <begin position="224"/>
        <end position="437"/>
    </location>
</feature>
<evidence type="ECO:0000256" key="1">
    <source>
        <dbReference type="ARBA" id="ARBA00000085"/>
    </source>
</evidence>
<comment type="catalytic activity">
    <reaction evidence="1">
        <text>ATP + protein L-histidine = ADP + protein N-phospho-L-histidine.</text>
        <dbReference type="EC" id="2.7.13.3"/>
    </reaction>
</comment>
<keyword evidence="10 11" id="KW-0472">Membrane</keyword>
<evidence type="ECO:0000313" key="15">
    <source>
        <dbReference type="Proteomes" id="UP000050920"/>
    </source>
</evidence>
<dbReference type="Pfam" id="PF02518">
    <property type="entry name" value="HATPase_c"/>
    <property type="match status" value="1"/>
</dbReference>
<dbReference type="Pfam" id="PF00672">
    <property type="entry name" value="HAMP"/>
    <property type="match status" value="1"/>
</dbReference>
<dbReference type="SUPFAM" id="SSF55874">
    <property type="entry name" value="ATPase domain of HSP90 chaperone/DNA topoisomerase II/histidine kinase"/>
    <property type="match status" value="1"/>
</dbReference>
<dbReference type="PANTHER" id="PTHR45436">
    <property type="entry name" value="SENSOR HISTIDINE KINASE YKOH"/>
    <property type="match status" value="1"/>
</dbReference>
<dbReference type="FunFam" id="1.10.287.130:FF:000001">
    <property type="entry name" value="Two-component sensor histidine kinase"/>
    <property type="match status" value="1"/>
</dbReference>
<evidence type="ECO:0000256" key="7">
    <source>
        <dbReference type="ARBA" id="ARBA00022777"/>
    </source>
</evidence>
<keyword evidence="9" id="KW-0902">Two-component regulatory system</keyword>
<dbReference type="Proteomes" id="UP000050920">
    <property type="component" value="Unassembled WGS sequence"/>
</dbReference>
<dbReference type="AlphaFoldDB" id="A0A0R2NUI7"/>
<accession>A0A0R2NUI7</accession>
<dbReference type="InterPro" id="IPR003594">
    <property type="entry name" value="HATPase_dom"/>
</dbReference>
<dbReference type="Gene3D" id="6.10.340.10">
    <property type="match status" value="1"/>
</dbReference>
<organism evidence="14 15">
    <name type="scientific">Lactiplantibacillus fabifermentans DSM 21115</name>
    <dbReference type="NCBI Taxonomy" id="1413187"/>
    <lineage>
        <taxon>Bacteria</taxon>
        <taxon>Bacillati</taxon>
        <taxon>Bacillota</taxon>
        <taxon>Bacilli</taxon>
        <taxon>Lactobacillales</taxon>
        <taxon>Lactobacillaceae</taxon>
        <taxon>Lactiplantibacillus</taxon>
    </lineage>
</organism>
<evidence type="ECO:0000256" key="4">
    <source>
        <dbReference type="ARBA" id="ARBA00022553"/>
    </source>
</evidence>
<keyword evidence="6 11" id="KW-0812">Transmembrane</keyword>
<keyword evidence="8 11" id="KW-1133">Transmembrane helix</keyword>
<dbReference type="InterPro" id="IPR036890">
    <property type="entry name" value="HATPase_C_sf"/>
</dbReference>
<dbReference type="InterPro" id="IPR005467">
    <property type="entry name" value="His_kinase_dom"/>
</dbReference>
<dbReference type="FunFam" id="3.30.565.10:FF:000006">
    <property type="entry name" value="Sensor histidine kinase WalK"/>
    <property type="match status" value="1"/>
</dbReference>
<evidence type="ECO:0000256" key="2">
    <source>
        <dbReference type="ARBA" id="ARBA00004370"/>
    </source>
</evidence>
<sequence>MLILVVLVTGATISVVVGYRLTRNRMEDAETLLKSLKRSIIDDEPDWNQWNLNSPIDTKDTFVKVRTKMPKRPHQTFYSKHTKRFLRAKQYKLPFGPDIRYIDGYGIFYRSGTESKYIYYETWTSLDNVLHIFRLILLDLVLVLILCGSLGYLVVVWLARRLNQPLADLTSAAKKINHAESLSYREALPVPANPVEVHDLGTEINQLLQSLNEQALRDHQFVSDASHELRTPLTAIRGHISLIKRRGDQHPEIIPKSLKFIDNESERMQKMVESLLRLSRMDHVSIEMNYVDVNQIVQDTIDNYQPNISQPIHADMATKVMMATVNTDSLQQILIALLNNANKYSPADAPITVTTSMVHGAPTIQIADLGAGISDDDKAHIFERFYRVDQARSQKIPGTGLGLAIVERLVHLNQAEISVTDHQPHGTSFNIKLSVNHSEKTSE</sequence>
<evidence type="ECO:0000256" key="10">
    <source>
        <dbReference type="ARBA" id="ARBA00023136"/>
    </source>
</evidence>
<dbReference type="EMBL" id="AYGX02000047">
    <property type="protein sequence ID" value="KRO28299.1"/>
    <property type="molecule type" value="Genomic_DNA"/>
</dbReference>
<evidence type="ECO:0000256" key="9">
    <source>
        <dbReference type="ARBA" id="ARBA00023012"/>
    </source>
</evidence>
<gene>
    <name evidence="14" type="ORF">DY78_GL002537</name>
</gene>
<dbReference type="PRINTS" id="PR00344">
    <property type="entry name" value="BCTRLSENSOR"/>
</dbReference>
<comment type="caution">
    <text evidence="14">The sequence shown here is derived from an EMBL/GenBank/DDBJ whole genome shotgun (WGS) entry which is preliminary data.</text>
</comment>
<proteinExistence type="predicted"/>
<name>A0A0R2NUI7_9LACO</name>
<evidence type="ECO:0000256" key="3">
    <source>
        <dbReference type="ARBA" id="ARBA00012438"/>
    </source>
</evidence>
<dbReference type="InterPro" id="IPR004358">
    <property type="entry name" value="Sig_transdc_His_kin-like_C"/>
</dbReference>
<dbReference type="Gene3D" id="3.30.565.10">
    <property type="entry name" value="Histidine kinase-like ATPase, C-terminal domain"/>
    <property type="match status" value="1"/>
</dbReference>
<dbReference type="SUPFAM" id="SSF47384">
    <property type="entry name" value="Homodimeric domain of signal transducing histidine kinase"/>
    <property type="match status" value="1"/>
</dbReference>
<dbReference type="CDD" id="cd00082">
    <property type="entry name" value="HisKA"/>
    <property type="match status" value="1"/>
</dbReference>
<dbReference type="InterPro" id="IPR050428">
    <property type="entry name" value="TCS_sensor_his_kinase"/>
</dbReference>
<dbReference type="EC" id="2.7.13.3" evidence="3"/>
<feature type="transmembrane region" description="Helical" evidence="11">
    <location>
        <begin position="132"/>
        <end position="159"/>
    </location>
</feature>
<dbReference type="PANTHER" id="PTHR45436:SF5">
    <property type="entry name" value="SENSOR HISTIDINE KINASE TRCS"/>
    <property type="match status" value="1"/>
</dbReference>
<feature type="domain" description="HAMP" evidence="13">
    <location>
        <begin position="160"/>
        <end position="216"/>
    </location>
</feature>
<dbReference type="Pfam" id="PF00512">
    <property type="entry name" value="HisKA"/>
    <property type="match status" value="1"/>
</dbReference>
<dbReference type="PROSITE" id="PS50885">
    <property type="entry name" value="HAMP"/>
    <property type="match status" value="1"/>
</dbReference>
<evidence type="ECO:0000256" key="11">
    <source>
        <dbReference type="SAM" id="Phobius"/>
    </source>
</evidence>
<evidence type="ECO:0000313" key="14">
    <source>
        <dbReference type="EMBL" id="KRO28299.1"/>
    </source>
</evidence>
<protein>
    <recommendedName>
        <fullName evidence="3">histidine kinase</fullName>
        <ecNumber evidence="3">2.7.13.3</ecNumber>
    </recommendedName>
</protein>
<dbReference type="InterPro" id="IPR003660">
    <property type="entry name" value="HAMP_dom"/>
</dbReference>
<dbReference type="PROSITE" id="PS50109">
    <property type="entry name" value="HIS_KIN"/>
    <property type="match status" value="1"/>
</dbReference>
<keyword evidence="7 14" id="KW-0418">Kinase</keyword>
<reference evidence="14 15" key="1">
    <citation type="journal article" date="2015" name="Genome Announc.">
        <title>Expanding the biotechnology potential of lactobacilli through comparative genomics of 213 strains and associated genera.</title>
        <authorList>
            <person name="Sun Z."/>
            <person name="Harris H.M."/>
            <person name="McCann A."/>
            <person name="Guo C."/>
            <person name="Argimon S."/>
            <person name="Zhang W."/>
            <person name="Yang X."/>
            <person name="Jeffery I.B."/>
            <person name="Cooney J.C."/>
            <person name="Kagawa T.F."/>
            <person name="Liu W."/>
            <person name="Song Y."/>
            <person name="Salvetti E."/>
            <person name="Wrobel A."/>
            <person name="Rasinkangas P."/>
            <person name="Parkhill J."/>
            <person name="Rea M.C."/>
            <person name="O'Sullivan O."/>
            <person name="Ritari J."/>
            <person name="Douillard F.P."/>
            <person name="Paul Ross R."/>
            <person name="Yang R."/>
            <person name="Briner A.E."/>
            <person name="Felis G.E."/>
            <person name="de Vos W.M."/>
            <person name="Barrangou R."/>
            <person name="Klaenhammer T.R."/>
            <person name="Caufield P.W."/>
            <person name="Cui Y."/>
            <person name="Zhang H."/>
            <person name="O'Toole P.W."/>
        </authorList>
    </citation>
    <scope>NUCLEOTIDE SEQUENCE [LARGE SCALE GENOMIC DNA]</scope>
    <source>
        <strain evidence="14 15">DSM 21115</strain>
    </source>
</reference>
<keyword evidence="4" id="KW-0597">Phosphoprotein</keyword>
<evidence type="ECO:0000259" key="12">
    <source>
        <dbReference type="PROSITE" id="PS50109"/>
    </source>
</evidence>
<dbReference type="SMART" id="SM00388">
    <property type="entry name" value="HisKA"/>
    <property type="match status" value="1"/>
</dbReference>
<keyword evidence="5" id="KW-0808">Transferase</keyword>
<comment type="subcellular location">
    <subcellularLocation>
        <location evidence="2">Membrane</location>
    </subcellularLocation>
</comment>
<evidence type="ECO:0000256" key="6">
    <source>
        <dbReference type="ARBA" id="ARBA00022692"/>
    </source>
</evidence>
<dbReference type="CDD" id="cd00075">
    <property type="entry name" value="HATPase"/>
    <property type="match status" value="1"/>
</dbReference>